<feature type="region of interest" description="Disordered" evidence="2">
    <location>
        <begin position="1"/>
        <end position="23"/>
    </location>
</feature>
<dbReference type="AlphaFoldDB" id="A0A833QP30"/>
<dbReference type="Pfam" id="PF03004">
    <property type="entry name" value="Transposase_24"/>
    <property type="match status" value="1"/>
</dbReference>
<evidence type="ECO:0000256" key="2">
    <source>
        <dbReference type="SAM" id="MobiDB-lite"/>
    </source>
</evidence>
<reference evidence="3" key="1">
    <citation type="submission" date="2020-01" db="EMBL/GenBank/DDBJ databases">
        <title>Genome sequence of Kobresia littledalei, the first chromosome-level genome in the family Cyperaceae.</title>
        <authorList>
            <person name="Qu G."/>
        </authorList>
    </citation>
    <scope>NUCLEOTIDE SEQUENCE</scope>
    <source>
        <strain evidence="3">C.B.Clarke</strain>
        <tissue evidence="3">Leaf</tissue>
    </source>
</reference>
<gene>
    <name evidence="3" type="ORF">FCM35_KLT10452</name>
</gene>
<comment type="caution">
    <text evidence="3">The sequence shown here is derived from an EMBL/GenBank/DDBJ whole genome shotgun (WGS) entry which is preliminary data.</text>
</comment>
<evidence type="ECO:0000313" key="4">
    <source>
        <dbReference type="Proteomes" id="UP000623129"/>
    </source>
</evidence>
<organism evidence="3 4">
    <name type="scientific">Carex littledalei</name>
    <dbReference type="NCBI Taxonomy" id="544730"/>
    <lineage>
        <taxon>Eukaryota</taxon>
        <taxon>Viridiplantae</taxon>
        <taxon>Streptophyta</taxon>
        <taxon>Embryophyta</taxon>
        <taxon>Tracheophyta</taxon>
        <taxon>Spermatophyta</taxon>
        <taxon>Magnoliopsida</taxon>
        <taxon>Liliopsida</taxon>
        <taxon>Poales</taxon>
        <taxon>Cyperaceae</taxon>
        <taxon>Cyperoideae</taxon>
        <taxon>Cariceae</taxon>
        <taxon>Carex</taxon>
        <taxon>Carex subgen. Euthyceras</taxon>
    </lineage>
</organism>
<dbReference type="EMBL" id="SWLB01000020">
    <property type="protein sequence ID" value="KAF3325381.1"/>
    <property type="molecule type" value="Genomic_DNA"/>
</dbReference>
<keyword evidence="4" id="KW-1185">Reference proteome</keyword>
<dbReference type="InterPro" id="IPR004252">
    <property type="entry name" value="Probable_transposase_24"/>
</dbReference>
<dbReference type="PANTHER" id="PTHR33499:SF43">
    <property type="entry name" value="TRANSPOSASE, PTTA_EN_SPM, PLANT"/>
    <property type="match status" value="1"/>
</dbReference>
<evidence type="ECO:0000256" key="1">
    <source>
        <dbReference type="SAM" id="Coils"/>
    </source>
</evidence>
<name>A0A833QP30_9POAL</name>
<keyword evidence="1" id="KW-0175">Coiled coil</keyword>
<evidence type="ECO:0000313" key="3">
    <source>
        <dbReference type="EMBL" id="KAF3325381.1"/>
    </source>
</evidence>
<feature type="coiled-coil region" evidence="1">
    <location>
        <begin position="299"/>
        <end position="344"/>
    </location>
</feature>
<proteinExistence type="predicted"/>
<accession>A0A833QP30</accession>
<sequence>MAAQQNWPSHARRARIEEHEGNGLTENIRNVRGVVKGHKATKKWRASKPGKLPIQFSMRLGGAIGVHRRSFIDEIVIQMRQHAPLIGVETWSKVSNNNKKTIVEKVLDHWDLKDDESTKQKILKIAGQRYKTWRSNLAATYRAYATDEERLKHKPEELSMDDWKHLIYYFGTEKFKKKSETNSANRGKRKFNHSCGSKSFSQMSYENRDKDTQEEPNDLNLWLITHSKGGKWLDAASKELYENVQLKIGEREDAIGELLSPDEQNQIFQDVAGDGSGYLHGRGYMAKSTNSDEGMNEQLKECLEINANLTARMEEVQESNAELRAELAEERATRERQVRSMEESISQRVRQEIMAAFGHKM</sequence>
<dbReference type="OrthoDB" id="696112at2759"/>
<protein>
    <submittedName>
        <fullName evidence="3">Plant transposase (Ptta/En/Spm family)</fullName>
    </submittedName>
</protein>
<dbReference type="PANTHER" id="PTHR33499">
    <property type="entry name" value="OS12G0282400 PROTEIN-RELATED"/>
    <property type="match status" value="1"/>
</dbReference>
<dbReference type="Proteomes" id="UP000623129">
    <property type="component" value="Unassembled WGS sequence"/>
</dbReference>